<protein>
    <recommendedName>
        <fullName evidence="11">TraD/TraG TraM recognition site domain-containing protein</fullName>
    </recommendedName>
</protein>
<accession>K2PTH1</accession>
<dbReference type="SUPFAM" id="SSF52540">
    <property type="entry name" value="P-loop containing nucleoside triphosphate hydrolases"/>
    <property type="match status" value="1"/>
</dbReference>
<evidence type="ECO:0000313" key="9">
    <source>
        <dbReference type="EMBL" id="EKF50796.1"/>
    </source>
</evidence>
<keyword evidence="5 8" id="KW-1133">Transmembrane helix</keyword>
<name>K2PTH1_9LACT</name>
<dbReference type="Proteomes" id="UP000006787">
    <property type="component" value="Unassembled WGS sequence"/>
</dbReference>
<evidence type="ECO:0000256" key="3">
    <source>
        <dbReference type="ARBA" id="ARBA00022475"/>
    </source>
</evidence>
<feature type="region of interest" description="Disordered" evidence="7">
    <location>
        <begin position="717"/>
        <end position="812"/>
    </location>
</feature>
<evidence type="ECO:0000256" key="7">
    <source>
        <dbReference type="SAM" id="MobiDB-lite"/>
    </source>
</evidence>
<evidence type="ECO:0000256" key="5">
    <source>
        <dbReference type="ARBA" id="ARBA00022989"/>
    </source>
</evidence>
<dbReference type="EMBL" id="AMQS01000032">
    <property type="protein sequence ID" value="EKF50796.1"/>
    <property type="molecule type" value="Genomic_DNA"/>
</dbReference>
<dbReference type="GO" id="GO:0005886">
    <property type="term" value="C:plasma membrane"/>
    <property type="evidence" value="ECO:0007669"/>
    <property type="project" value="UniProtKB-SubCell"/>
</dbReference>
<keyword evidence="6 8" id="KW-0472">Membrane</keyword>
<evidence type="ECO:0008006" key="11">
    <source>
        <dbReference type="Google" id="ProtNLM"/>
    </source>
</evidence>
<feature type="compositionally biased region" description="Basic and acidic residues" evidence="7">
    <location>
        <begin position="717"/>
        <end position="737"/>
    </location>
</feature>
<dbReference type="AlphaFoldDB" id="K2PTH1"/>
<dbReference type="CDD" id="cd01127">
    <property type="entry name" value="TrwB_TraG_TraD_VirD4"/>
    <property type="match status" value="1"/>
</dbReference>
<evidence type="ECO:0000256" key="8">
    <source>
        <dbReference type="SAM" id="Phobius"/>
    </source>
</evidence>
<proteinExistence type="inferred from homology"/>
<dbReference type="InterPro" id="IPR003688">
    <property type="entry name" value="TraG/VirD4"/>
</dbReference>
<dbReference type="PATRIC" id="fig|1231377.3.peg.1827"/>
<keyword evidence="4 8" id="KW-0812">Transmembrane</keyword>
<dbReference type="InterPro" id="IPR027417">
    <property type="entry name" value="P-loop_NTPase"/>
</dbReference>
<comment type="similarity">
    <text evidence="2">Belongs to the VirD4/TraG family.</text>
</comment>
<gene>
    <name evidence="9" type="ORF">C426_1847</name>
</gene>
<dbReference type="InterPro" id="IPR051539">
    <property type="entry name" value="T4SS-coupling_protein"/>
</dbReference>
<reference evidence="9 10" key="1">
    <citation type="journal article" date="2012" name="J. Bacteriol.">
        <title>Genome Sequence of the Bacteriocin-Producing Strain Lactococcus garvieae DCC43.</title>
        <authorList>
            <person name="Gabrielsen C."/>
            <person name="Brede D.A."/>
            <person name="Hernandez P.E."/>
            <person name="Nes I.F."/>
            <person name="Diep D.B."/>
        </authorList>
    </citation>
    <scope>NUCLEOTIDE SEQUENCE [LARGE SCALE GENOMIC DNA]</scope>
    <source>
        <strain evidence="9 10">DCC43</strain>
    </source>
</reference>
<feature type="transmembrane region" description="Helical" evidence="8">
    <location>
        <begin position="16"/>
        <end position="47"/>
    </location>
</feature>
<organism evidence="9 10">
    <name type="scientific">Lactococcus garvieae DCC43</name>
    <dbReference type="NCBI Taxonomy" id="1231377"/>
    <lineage>
        <taxon>Bacteria</taxon>
        <taxon>Bacillati</taxon>
        <taxon>Bacillota</taxon>
        <taxon>Bacilli</taxon>
        <taxon>Lactobacillales</taxon>
        <taxon>Streptococcaceae</taxon>
        <taxon>Lactococcus</taxon>
    </lineage>
</organism>
<dbReference type="RefSeq" id="WP_003136425.1">
    <property type="nucleotide sequence ID" value="NZ_AMQS01000032.1"/>
</dbReference>
<feature type="transmembrane region" description="Helical" evidence="8">
    <location>
        <begin position="77"/>
        <end position="99"/>
    </location>
</feature>
<evidence type="ECO:0000256" key="2">
    <source>
        <dbReference type="ARBA" id="ARBA00008806"/>
    </source>
</evidence>
<dbReference type="PANTHER" id="PTHR37937:SF1">
    <property type="entry name" value="CONJUGATIVE TRANSFER: DNA TRANSPORT"/>
    <property type="match status" value="1"/>
</dbReference>
<evidence type="ECO:0000256" key="4">
    <source>
        <dbReference type="ARBA" id="ARBA00022692"/>
    </source>
</evidence>
<comment type="caution">
    <text evidence="9">The sequence shown here is derived from an EMBL/GenBank/DDBJ whole genome shotgun (WGS) entry which is preliminary data.</text>
</comment>
<sequence>MNEEYKQWKKILANKWVLWAEVILGTVVIIVLGDFIINFIVACGVFFKVRPGEGLQQIFTSASNLVNYVKENWVSMLYPRFTVVGMGSLLLILALVYIFRWRKIYNKRVAYKDINKGTEGTSRWTTEKELNKQYTLVSLDKDKEYEGRAGVPVAFHPDRDKVWIDTTNTNVEVQGATQSGKTQTITYPTLDLNIRAKIPDSMLLPDIKGDLIRRTYFHPLARQKFHIRAFNLIEPKNSLRYNPLYEVQQAYMNKEFGKAQKRVQSLSYIFYNNPEAKEPVWDEGAMSIFEALSLWLAELGYEYNMPRWANMTAFIDIIDYLASDKDKNGRTTLDYYFLTLPTSSPIRRAYSIALKAEKKQTSSFYMMVASKLKYFFSEDIKYLTSGHDIDFVDLAYPKDGKPTLLFLIFPYSDFSNAKILKMFLSQLYQKLAEVTTLGEGEFDVRLRSWLEEEQNLPDVEGMDRYNNAGLQSGMLFGHIIQSKAGHQGVYGETKSKSILGAAGNTYYIKADDFDEAKDFSEKLGPATVITTQRSGDPLDSDKSYTEMEKDRNLLKADELTRLMQGEWVLNRTKYTKDLKGKPIRPYPIKAFYKEKKDASGKIIGYEDYMNAKFAYEYLFSEAGGDFDTKGKKLSELELRENLETDPKTGQPLDRVVKDEDLIVPHDLLDLIIGEAMVRQELRNFYGTPEEKEDLLFQLESFTAQIQEYKDKFNEKYKTNDEQEQSHNKEQPETKWDVQNHSGTDPMDSDIHSHSSVDDASCANDNAISSVSTHNAHISDDTTSQHPVGHSSRTVDEREESSQSVTTINEKRAEAKKERENLILMEILKNVEELKDDSALSVSDIFGETYPEFLKLVEEMFGAQHSRYIEDPELSVAKFKKWLESAKKSQRGRAFLLKYKELKNKGVIIERS</sequence>
<dbReference type="PANTHER" id="PTHR37937">
    <property type="entry name" value="CONJUGATIVE TRANSFER: DNA TRANSPORT"/>
    <property type="match status" value="1"/>
</dbReference>
<evidence type="ECO:0000313" key="10">
    <source>
        <dbReference type="Proteomes" id="UP000006787"/>
    </source>
</evidence>
<keyword evidence="3" id="KW-1003">Cell membrane</keyword>
<feature type="compositionally biased region" description="Polar residues" evidence="7">
    <location>
        <begin position="762"/>
        <end position="785"/>
    </location>
</feature>
<evidence type="ECO:0000256" key="6">
    <source>
        <dbReference type="ARBA" id="ARBA00023136"/>
    </source>
</evidence>
<comment type="subcellular location">
    <subcellularLocation>
        <location evidence="1">Cell membrane</location>
        <topology evidence="1">Multi-pass membrane protein</topology>
    </subcellularLocation>
</comment>
<dbReference type="Gene3D" id="3.40.50.300">
    <property type="entry name" value="P-loop containing nucleotide triphosphate hydrolases"/>
    <property type="match status" value="1"/>
</dbReference>
<evidence type="ECO:0000256" key="1">
    <source>
        <dbReference type="ARBA" id="ARBA00004651"/>
    </source>
</evidence>
<dbReference type="Pfam" id="PF02534">
    <property type="entry name" value="T4SS-DNA_transf"/>
    <property type="match status" value="1"/>
</dbReference>
<dbReference type="eggNOG" id="COG3505">
    <property type="taxonomic scope" value="Bacteria"/>
</dbReference>